<feature type="domain" description="Aldehyde oxidase/xanthine dehydrogenase a/b hammerhead" evidence="5">
    <location>
        <begin position="49"/>
        <end position="158"/>
    </location>
</feature>
<dbReference type="SUPFAM" id="SSF56003">
    <property type="entry name" value="Molybdenum cofactor-binding domain"/>
    <property type="match status" value="1"/>
</dbReference>
<dbReference type="EC" id="1.2.3.7" evidence="4"/>
<evidence type="ECO:0000256" key="3">
    <source>
        <dbReference type="ARBA" id="ARBA00023002"/>
    </source>
</evidence>
<dbReference type="EMBL" id="KK784996">
    <property type="protein sequence ID" value="KDO54377.1"/>
    <property type="molecule type" value="Genomic_DNA"/>
</dbReference>
<dbReference type="PANTHER" id="PTHR11908">
    <property type="entry name" value="XANTHINE DEHYDROGENASE"/>
    <property type="match status" value="1"/>
</dbReference>
<evidence type="ECO:0000256" key="1">
    <source>
        <dbReference type="ARBA" id="ARBA00006849"/>
    </source>
</evidence>
<dbReference type="Gene3D" id="3.30.365.10">
    <property type="entry name" value="Aldehyde oxidase/xanthine dehydrogenase, molybdopterin binding domain"/>
    <property type="match status" value="4"/>
</dbReference>
<dbReference type="FunFam" id="3.30.365.10:FF:000001">
    <property type="entry name" value="Xanthine dehydrogenase oxidase"/>
    <property type="match status" value="1"/>
</dbReference>
<dbReference type="GO" id="GO:0005506">
    <property type="term" value="F:iron ion binding"/>
    <property type="evidence" value="ECO:0007669"/>
    <property type="project" value="InterPro"/>
</dbReference>
<keyword evidence="7" id="KW-1185">Reference proteome</keyword>
<dbReference type="Pfam" id="PF01315">
    <property type="entry name" value="Ald_Xan_dh_C"/>
    <property type="match status" value="1"/>
</dbReference>
<keyword evidence="3" id="KW-0560">Oxidoreductase</keyword>
<dbReference type="GO" id="GO:0050302">
    <property type="term" value="F:indole-3-acetaldehyde oxidase activity"/>
    <property type="evidence" value="ECO:0007669"/>
    <property type="project" value="UniProtKB-EC"/>
</dbReference>
<dbReference type="PANTHER" id="PTHR11908:SF132">
    <property type="entry name" value="ALDEHYDE OXIDASE 1-RELATED"/>
    <property type="match status" value="1"/>
</dbReference>
<evidence type="ECO:0000256" key="2">
    <source>
        <dbReference type="ARBA" id="ARBA00022505"/>
    </source>
</evidence>
<dbReference type="InterPro" id="IPR016208">
    <property type="entry name" value="Ald_Oxase/xanthine_DH-like"/>
</dbReference>
<dbReference type="Pfam" id="PF20256">
    <property type="entry name" value="MoCoBD_2"/>
    <property type="match status" value="2"/>
</dbReference>
<dbReference type="InterPro" id="IPR036856">
    <property type="entry name" value="Ald_Oxase/Xan_DH_a/b_sf"/>
</dbReference>
<name>A0A067ET37_CITSI</name>
<dbReference type="InterPro" id="IPR046867">
    <property type="entry name" value="AldOxase/xan_DH_MoCoBD2"/>
</dbReference>
<dbReference type="InterPro" id="IPR000674">
    <property type="entry name" value="Ald_Oxase/Xan_DH_a/b"/>
</dbReference>
<proteinExistence type="inferred from homology"/>
<comment type="similarity">
    <text evidence="1">Belongs to the xanthine dehydrogenase family.</text>
</comment>
<evidence type="ECO:0000313" key="6">
    <source>
        <dbReference type="EMBL" id="KDO54377.1"/>
    </source>
</evidence>
<evidence type="ECO:0000256" key="4">
    <source>
        <dbReference type="ARBA" id="ARBA00067017"/>
    </source>
</evidence>
<feature type="non-terminal residue" evidence="6">
    <location>
        <position position="1"/>
    </location>
</feature>
<gene>
    <name evidence="6" type="ORF">CISIN_1g0020152mg</name>
</gene>
<evidence type="ECO:0000259" key="5">
    <source>
        <dbReference type="SMART" id="SM01008"/>
    </source>
</evidence>
<sequence>DRLCGYSNSVLLKDSLMQQNHEQFDKSKVLTLLSSAEQVVRLSREYFPVGEAIFVDDIPSPINCLYGAFVYSTKPLVRIRSVEIKSKSLPGVSAFLSYKDIPEAGQNIGSRTKFGPEPLFADELTHCAGQPIAFVVADTQKIANRAADLAVVDYDVGNLEPPILSVEEAVGRSSFFEVPSFLYPKSVGDISKGMNEADHKILSAEVKLGSQYYFYMETQTALAVPDEDNCLVVYSSIQCPEYAHATIARCLGIPEHNVRVITRRVGGGFGGKAIKAMPVATACALAAYKLCRPVRIYVNRKTDMVMAGGRHPMKIEYNVGFKSNGKITALQLNILIDAGQYPDVSPNIPAYMIGALKKYDWGALHFDIKVCRTNLPSRTAMRAPGEVQGSFIAEAVIEHVASTLSMEVDFVRSINLHTHNSLNLFYESSAGELEEYTIPLIWDRLAVSSSFNQRTEVIKEFNRSNLWRKKGISRVPIVYDVPLMSTPGKVSILSDGSVVVEVGGIELGQGLWTKVKQMAAFALSSIQCGGMGDLLETVRVIQADTLSVIQGGLTAGSTKSEASCQAVRNCCKILVERLTPLRERLQAQMGSVKWETLIQQAYLQSVSLSASSLYLPDFTSMKYLNYGAAVSEVSFSISMDCFSHFFAFKIFLLSSILEKRSLNLIYHLDRQIILPYCSTLKYIYGALMSQVEINLLTGETTIVQSDIIYDCGQSLNPAVDLGQIEGSFVQGIGFFMLEEYPTNSDGLVVSEGTWTYKIPTLDTIPKQFNVEILNSGHHKKRVLSSKASGEPPLLLAVSVHCATRAAIREARKQLLSWSQLDQSDLTFDLEVPATVQVVKELCGPDSVEKYLQWRMAESKRACHQRDGLVHS</sequence>
<dbReference type="SMART" id="SM01008">
    <property type="entry name" value="Ald_Xan_dh_C"/>
    <property type="match status" value="1"/>
</dbReference>
<keyword evidence="2" id="KW-0500">Molybdenum</keyword>
<dbReference type="Pfam" id="PF02738">
    <property type="entry name" value="MoCoBD_1"/>
    <property type="match status" value="1"/>
</dbReference>
<dbReference type="STRING" id="2711.A0A067ET37"/>
<dbReference type="AlphaFoldDB" id="A0A067ET37"/>
<organism evidence="6 7">
    <name type="scientific">Citrus sinensis</name>
    <name type="common">Sweet orange</name>
    <name type="synonym">Citrus aurantium var. sinensis</name>
    <dbReference type="NCBI Taxonomy" id="2711"/>
    <lineage>
        <taxon>Eukaryota</taxon>
        <taxon>Viridiplantae</taxon>
        <taxon>Streptophyta</taxon>
        <taxon>Embryophyta</taxon>
        <taxon>Tracheophyta</taxon>
        <taxon>Spermatophyta</taxon>
        <taxon>Magnoliopsida</taxon>
        <taxon>eudicotyledons</taxon>
        <taxon>Gunneridae</taxon>
        <taxon>Pentapetalae</taxon>
        <taxon>rosids</taxon>
        <taxon>malvids</taxon>
        <taxon>Sapindales</taxon>
        <taxon>Rutaceae</taxon>
        <taxon>Aurantioideae</taxon>
        <taxon>Citrus</taxon>
    </lineage>
</organism>
<evidence type="ECO:0000313" key="7">
    <source>
        <dbReference type="Proteomes" id="UP000027120"/>
    </source>
</evidence>
<protein>
    <recommendedName>
        <fullName evidence="4">indole-3-acetaldehyde oxidase</fullName>
        <ecNumber evidence="4">1.2.3.7</ecNumber>
    </recommendedName>
</protein>
<accession>A0A067ET37</accession>
<dbReference type="InterPro" id="IPR037165">
    <property type="entry name" value="AldOxase/xan_DH_Mopterin-bd_sf"/>
</dbReference>
<dbReference type="Proteomes" id="UP000027120">
    <property type="component" value="Unassembled WGS sequence"/>
</dbReference>
<dbReference type="GO" id="GO:0004031">
    <property type="term" value="F:aldehyde oxidase activity"/>
    <property type="evidence" value="ECO:0000318"/>
    <property type="project" value="GO_Central"/>
</dbReference>
<dbReference type="SUPFAM" id="SSF54665">
    <property type="entry name" value="CO dehydrogenase molybdoprotein N-domain-like"/>
    <property type="match status" value="1"/>
</dbReference>
<reference evidence="6 7" key="1">
    <citation type="submission" date="2014-04" db="EMBL/GenBank/DDBJ databases">
        <authorList>
            <consortium name="International Citrus Genome Consortium"/>
            <person name="Gmitter F."/>
            <person name="Chen C."/>
            <person name="Farmerie W."/>
            <person name="Harkins T."/>
            <person name="Desany B."/>
            <person name="Mohiuddin M."/>
            <person name="Kodira C."/>
            <person name="Borodovsky M."/>
            <person name="Lomsadze A."/>
            <person name="Burns P."/>
            <person name="Jenkins J."/>
            <person name="Prochnik S."/>
            <person name="Shu S."/>
            <person name="Chapman J."/>
            <person name="Pitluck S."/>
            <person name="Schmutz J."/>
            <person name="Rokhsar D."/>
        </authorList>
    </citation>
    <scope>NUCLEOTIDE SEQUENCE</scope>
</reference>
<dbReference type="Gene3D" id="3.90.1170.50">
    <property type="entry name" value="Aldehyde oxidase/xanthine dehydrogenase, a/b hammerhead"/>
    <property type="match status" value="1"/>
</dbReference>
<dbReference type="InterPro" id="IPR008274">
    <property type="entry name" value="AldOxase/xan_DH_MoCoBD1"/>
</dbReference>